<name>A0A8J3K569_9ACTN</name>
<keyword evidence="3" id="KW-1185">Reference proteome</keyword>
<reference evidence="2 3" key="1">
    <citation type="submission" date="2021-01" db="EMBL/GenBank/DDBJ databases">
        <title>Whole genome shotgun sequence of Catellatospora chokoriensis NBRC 107358.</title>
        <authorList>
            <person name="Komaki H."/>
            <person name="Tamura T."/>
        </authorList>
    </citation>
    <scope>NUCLEOTIDE SEQUENCE [LARGE SCALE GENOMIC DNA]</scope>
    <source>
        <strain evidence="2 3">NBRC 107358</strain>
    </source>
</reference>
<keyword evidence="2" id="KW-0808">Transferase</keyword>
<protein>
    <submittedName>
        <fullName evidence="2">Group II intron reverse transcriptase/maturase</fullName>
    </submittedName>
</protein>
<dbReference type="CDD" id="cd01651">
    <property type="entry name" value="RT_G2_intron"/>
    <property type="match status" value="1"/>
</dbReference>
<proteinExistence type="predicted"/>
<dbReference type="EMBL" id="BONG01000023">
    <property type="protein sequence ID" value="GIF90483.1"/>
    <property type="molecule type" value="Genomic_DNA"/>
</dbReference>
<dbReference type="AlphaFoldDB" id="A0A8J3K569"/>
<comment type="caution">
    <text evidence="2">The sequence shown here is derived from an EMBL/GenBank/DDBJ whole genome shotgun (WGS) entry which is preliminary data.</text>
</comment>
<dbReference type="InterPro" id="IPR043502">
    <property type="entry name" value="DNA/RNA_pol_sf"/>
</dbReference>
<dbReference type="PANTHER" id="PTHR34047:SF8">
    <property type="entry name" value="PROTEIN YKFC"/>
    <property type="match status" value="1"/>
</dbReference>
<evidence type="ECO:0000259" key="1">
    <source>
        <dbReference type="PROSITE" id="PS50878"/>
    </source>
</evidence>
<dbReference type="Pfam" id="PF00078">
    <property type="entry name" value="RVT_1"/>
    <property type="match status" value="1"/>
</dbReference>
<dbReference type="Pfam" id="PF08388">
    <property type="entry name" value="GIIM"/>
    <property type="match status" value="1"/>
</dbReference>
<evidence type="ECO:0000313" key="3">
    <source>
        <dbReference type="Proteomes" id="UP000619293"/>
    </source>
</evidence>
<keyword evidence="2" id="KW-0695">RNA-directed DNA polymerase</keyword>
<dbReference type="Proteomes" id="UP000619293">
    <property type="component" value="Unassembled WGS sequence"/>
</dbReference>
<dbReference type="InterPro" id="IPR030931">
    <property type="entry name" value="Group_II_RT_mat"/>
</dbReference>
<accession>A0A8J3K569</accession>
<dbReference type="PROSITE" id="PS50878">
    <property type="entry name" value="RT_POL"/>
    <property type="match status" value="1"/>
</dbReference>
<dbReference type="InterPro" id="IPR051083">
    <property type="entry name" value="GrpII_Intron_Splice-Mob/Def"/>
</dbReference>
<dbReference type="GO" id="GO:0003964">
    <property type="term" value="F:RNA-directed DNA polymerase activity"/>
    <property type="evidence" value="ECO:0007669"/>
    <property type="project" value="UniProtKB-KW"/>
</dbReference>
<dbReference type="InterPro" id="IPR000477">
    <property type="entry name" value="RT_dom"/>
</dbReference>
<dbReference type="InterPro" id="IPR013597">
    <property type="entry name" value="Mat_intron_G2"/>
</dbReference>
<gene>
    <name evidence="2" type="ORF">Cch02nite_39270</name>
</gene>
<feature type="domain" description="Reverse transcriptase" evidence="1">
    <location>
        <begin position="107"/>
        <end position="355"/>
    </location>
</feature>
<sequence>MAKGASKSVVEMLECREALVNTDELESALMRAEIRVLEIQAKLHRWARDDHHRRFDDVFNLVADPAFLLVAWDRVRHNKGAKTAGVDGQTAYYVQAVVGVAQFCDRLRTALKDRSFRPVPVRERLIPKAGGKQRRLGIATITDRVVQASLTLVLEPILEADFQPCSYGFRPGRRAHDAIAEARYLATRSYEWIVEGDITACFDEIAHPALMDRLRKRIGDKHVLSLVKAFLKAGILGQDGALRDSNTGVPQGGILSPVLANLALSVLDEHIAQIPGGPGSTQSQRATRRRKGLGNYRLVRYADDWLLMVSGTREHAEQMREQAAAVLAPMGLRLSAEKTKITHIDQGLDFLGWRIQRHRKRGTNRHYVYTYPSRKAIKAVTAKVKMICRRNVNQPLPALIRQLNPALRGWCAYFRPGVSASAFADLANYTLDRFMRWARRKHRRITVKTIRRRYCGGGWWPTTAEIGLFNPDKMRTTRYRYRGTAIPSPWPTRG</sequence>
<organism evidence="2 3">
    <name type="scientific">Catellatospora chokoriensis</name>
    <dbReference type="NCBI Taxonomy" id="310353"/>
    <lineage>
        <taxon>Bacteria</taxon>
        <taxon>Bacillati</taxon>
        <taxon>Actinomycetota</taxon>
        <taxon>Actinomycetes</taxon>
        <taxon>Micromonosporales</taxon>
        <taxon>Micromonosporaceae</taxon>
        <taxon>Catellatospora</taxon>
    </lineage>
</organism>
<evidence type="ECO:0000313" key="2">
    <source>
        <dbReference type="EMBL" id="GIF90483.1"/>
    </source>
</evidence>
<dbReference type="PANTHER" id="PTHR34047">
    <property type="entry name" value="NUCLEAR INTRON MATURASE 1, MITOCHONDRIAL-RELATED"/>
    <property type="match status" value="1"/>
</dbReference>
<dbReference type="SUPFAM" id="SSF56672">
    <property type="entry name" value="DNA/RNA polymerases"/>
    <property type="match status" value="1"/>
</dbReference>
<keyword evidence="2" id="KW-0548">Nucleotidyltransferase</keyword>
<dbReference type="NCBIfam" id="TIGR04416">
    <property type="entry name" value="group_II_RT_mat"/>
    <property type="match status" value="1"/>
</dbReference>